<feature type="domain" description="THAP-type" evidence="7">
    <location>
        <begin position="45"/>
        <end position="126"/>
    </location>
</feature>
<evidence type="ECO:0000256" key="2">
    <source>
        <dbReference type="ARBA" id="ARBA00022771"/>
    </source>
</evidence>
<evidence type="ECO:0000256" key="3">
    <source>
        <dbReference type="ARBA" id="ARBA00022833"/>
    </source>
</evidence>
<organism evidence="8 9">
    <name type="scientific">Pseudolycoriella hygida</name>
    <dbReference type="NCBI Taxonomy" id="35572"/>
    <lineage>
        <taxon>Eukaryota</taxon>
        <taxon>Metazoa</taxon>
        <taxon>Ecdysozoa</taxon>
        <taxon>Arthropoda</taxon>
        <taxon>Hexapoda</taxon>
        <taxon>Insecta</taxon>
        <taxon>Pterygota</taxon>
        <taxon>Neoptera</taxon>
        <taxon>Endopterygota</taxon>
        <taxon>Diptera</taxon>
        <taxon>Nematocera</taxon>
        <taxon>Sciaroidea</taxon>
        <taxon>Sciaridae</taxon>
        <taxon>Pseudolycoriella</taxon>
    </lineage>
</organism>
<dbReference type="SUPFAM" id="SSF57716">
    <property type="entry name" value="Glucocorticoid receptor-like (DNA-binding domain)"/>
    <property type="match status" value="1"/>
</dbReference>
<keyword evidence="1" id="KW-0479">Metal-binding</keyword>
<evidence type="ECO:0000256" key="6">
    <source>
        <dbReference type="SAM" id="Phobius"/>
    </source>
</evidence>
<keyword evidence="6" id="KW-0812">Transmembrane</keyword>
<keyword evidence="6" id="KW-0472">Membrane</keyword>
<gene>
    <name evidence="8" type="ORF">Bhyg_17977</name>
</gene>
<keyword evidence="6" id="KW-1133">Transmembrane helix</keyword>
<keyword evidence="3" id="KW-0862">Zinc</keyword>
<evidence type="ECO:0000259" key="7">
    <source>
        <dbReference type="PROSITE" id="PS50950"/>
    </source>
</evidence>
<keyword evidence="9" id="KW-1185">Reference proteome</keyword>
<comment type="caution">
    <text evidence="8">The sequence shown here is derived from an EMBL/GenBank/DDBJ whole genome shotgun (WGS) entry which is preliminary data.</text>
</comment>
<dbReference type="Pfam" id="PF05485">
    <property type="entry name" value="THAP"/>
    <property type="match status" value="1"/>
</dbReference>
<name>A0A9Q0MI24_9DIPT</name>
<keyword evidence="4 5" id="KW-0238">DNA-binding</keyword>
<dbReference type="SMART" id="SM00980">
    <property type="entry name" value="THAP"/>
    <property type="match status" value="1"/>
</dbReference>
<sequence length="175" mass="20135">MIKTAAYFVVISINFIYFALLSSYKNTFVFLCSPSQKTFQKQKTMVSCMVRGCKSRSPKMRMYRFPIVNKNGIELPTKRQQLWLAALRRKDLFTCMRGRVCEVHFVSGKCARQNDSNNVDWVPSLKLDAKDAELVLSDVDTNSASEIDDNGCTDEFYVKLQNEVFHVRFIKDSDG</sequence>
<dbReference type="InterPro" id="IPR006612">
    <property type="entry name" value="THAP_Znf"/>
</dbReference>
<protein>
    <recommendedName>
        <fullName evidence="7">THAP-type domain-containing protein</fullName>
    </recommendedName>
</protein>
<evidence type="ECO:0000256" key="1">
    <source>
        <dbReference type="ARBA" id="ARBA00022723"/>
    </source>
</evidence>
<reference evidence="8" key="1">
    <citation type="submission" date="2022-07" db="EMBL/GenBank/DDBJ databases">
        <authorList>
            <person name="Trinca V."/>
            <person name="Uliana J.V.C."/>
            <person name="Torres T.T."/>
            <person name="Ward R.J."/>
            <person name="Monesi N."/>
        </authorList>
    </citation>
    <scope>NUCLEOTIDE SEQUENCE</scope>
    <source>
        <strain evidence="8">HSMRA1968</strain>
        <tissue evidence="8">Whole embryos</tissue>
    </source>
</reference>
<dbReference type="OrthoDB" id="7791644at2759"/>
<keyword evidence="2 5" id="KW-0863">Zinc-finger</keyword>
<evidence type="ECO:0000256" key="5">
    <source>
        <dbReference type="PROSITE-ProRule" id="PRU00309"/>
    </source>
</evidence>
<dbReference type="GO" id="GO:0008270">
    <property type="term" value="F:zinc ion binding"/>
    <property type="evidence" value="ECO:0007669"/>
    <property type="project" value="UniProtKB-KW"/>
</dbReference>
<evidence type="ECO:0000256" key="4">
    <source>
        <dbReference type="ARBA" id="ARBA00023125"/>
    </source>
</evidence>
<dbReference type="PROSITE" id="PS50950">
    <property type="entry name" value="ZF_THAP"/>
    <property type="match status" value="1"/>
</dbReference>
<dbReference type="GO" id="GO:0003677">
    <property type="term" value="F:DNA binding"/>
    <property type="evidence" value="ECO:0007669"/>
    <property type="project" value="UniProtKB-UniRule"/>
</dbReference>
<dbReference type="EMBL" id="WJQU01004192">
    <property type="protein sequence ID" value="KAJ6618454.1"/>
    <property type="molecule type" value="Genomic_DNA"/>
</dbReference>
<feature type="transmembrane region" description="Helical" evidence="6">
    <location>
        <begin position="6"/>
        <end position="24"/>
    </location>
</feature>
<evidence type="ECO:0000313" key="9">
    <source>
        <dbReference type="Proteomes" id="UP001151699"/>
    </source>
</evidence>
<proteinExistence type="predicted"/>
<dbReference type="AlphaFoldDB" id="A0A9Q0MI24"/>
<evidence type="ECO:0000313" key="8">
    <source>
        <dbReference type="EMBL" id="KAJ6618454.1"/>
    </source>
</evidence>
<dbReference type="Proteomes" id="UP001151699">
    <property type="component" value="Unassembled WGS sequence"/>
</dbReference>
<accession>A0A9Q0MI24</accession>